<protein>
    <submittedName>
        <fullName evidence="2">GNAT family N-acetyltransferase</fullName>
    </submittedName>
</protein>
<keyword evidence="3" id="KW-1185">Reference proteome</keyword>
<dbReference type="Pfam" id="PF00583">
    <property type="entry name" value="Acetyltransf_1"/>
    <property type="match status" value="1"/>
</dbReference>
<dbReference type="Gene3D" id="3.40.630.30">
    <property type="match status" value="1"/>
</dbReference>
<proteinExistence type="predicted"/>
<accession>A0ABS9P1G5</accession>
<evidence type="ECO:0000313" key="3">
    <source>
        <dbReference type="Proteomes" id="UP001165279"/>
    </source>
</evidence>
<gene>
    <name evidence="2" type="ORF">MB818_19145</name>
</gene>
<reference evidence="2" key="1">
    <citation type="submission" date="2022-02" db="EMBL/GenBank/DDBJ databases">
        <title>The genome sequence of Ruegeria sp. 1NDH52C.</title>
        <authorList>
            <person name="Du J."/>
        </authorList>
    </citation>
    <scope>NUCLEOTIDE SEQUENCE</scope>
    <source>
        <strain evidence="2">1NDH52C</strain>
    </source>
</reference>
<evidence type="ECO:0000259" key="1">
    <source>
        <dbReference type="PROSITE" id="PS51186"/>
    </source>
</evidence>
<evidence type="ECO:0000313" key="2">
    <source>
        <dbReference type="EMBL" id="MCG6560330.1"/>
    </source>
</evidence>
<dbReference type="SUPFAM" id="SSF55729">
    <property type="entry name" value="Acyl-CoA N-acyltransferases (Nat)"/>
    <property type="match status" value="1"/>
</dbReference>
<name>A0ABS9P1G5_9RHOB</name>
<organism evidence="2 3">
    <name type="scientific">Ruegeria alba</name>
    <dbReference type="NCBI Taxonomy" id="2916756"/>
    <lineage>
        <taxon>Bacteria</taxon>
        <taxon>Pseudomonadati</taxon>
        <taxon>Pseudomonadota</taxon>
        <taxon>Alphaproteobacteria</taxon>
        <taxon>Rhodobacterales</taxon>
        <taxon>Roseobacteraceae</taxon>
        <taxon>Ruegeria</taxon>
    </lineage>
</organism>
<comment type="caution">
    <text evidence="2">The sequence shown here is derived from an EMBL/GenBank/DDBJ whole genome shotgun (WGS) entry which is preliminary data.</text>
</comment>
<dbReference type="RefSeq" id="WP_238906070.1">
    <property type="nucleotide sequence ID" value="NZ_JAKOEM010000024.1"/>
</dbReference>
<feature type="domain" description="N-acetyltransferase" evidence="1">
    <location>
        <begin position="120"/>
        <end position="269"/>
    </location>
</feature>
<dbReference type="EMBL" id="JAKOEM010000024">
    <property type="protein sequence ID" value="MCG6560330.1"/>
    <property type="molecule type" value="Genomic_DNA"/>
</dbReference>
<sequence length="269" mass="28734">MADANKYFGTPDQQALERRADLLWQIVKGDPRYSCHGRAVALIERGADDVNLQIALAQIQGVGPSPRLTPEVMQSRKTAIEGAGLATDVYEHWGGNLSSVEIAKELLARRALPVELSVHEAGRDTTDEDYKSLDVLTQSCGVLLPSSGFLSGAERPAVCVYARTANGDAVGVAAAIAENPPNSNETHRAWWGMLSTAEQWRGRGVAKLLGAMALVAMAERHKIQFFGTGIRAGNTESANLCLGLGFSPSGLLDLMAIDPMTMSGGRMTK</sequence>
<dbReference type="PROSITE" id="PS51186">
    <property type="entry name" value="GNAT"/>
    <property type="match status" value="1"/>
</dbReference>
<dbReference type="InterPro" id="IPR000182">
    <property type="entry name" value="GNAT_dom"/>
</dbReference>
<dbReference type="InterPro" id="IPR016181">
    <property type="entry name" value="Acyl_CoA_acyltransferase"/>
</dbReference>
<dbReference type="Proteomes" id="UP001165279">
    <property type="component" value="Unassembled WGS sequence"/>
</dbReference>